<evidence type="ECO:0000256" key="7">
    <source>
        <dbReference type="SAM" id="SignalP"/>
    </source>
</evidence>
<keyword evidence="4" id="KW-0249">Electron transport</keyword>
<feature type="domain" description="Cytochrome c" evidence="8">
    <location>
        <begin position="24"/>
        <end position="130"/>
    </location>
</feature>
<evidence type="ECO:0000256" key="1">
    <source>
        <dbReference type="ARBA" id="ARBA00022448"/>
    </source>
</evidence>
<keyword evidence="1" id="KW-0813">Transport</keyword>
<evidence type="ECO:0000256" key="2">
    <source>
        <dbReference type="ARBA" id="ARBA00022617"/>
    </source>
</evidence>
<keyword evidence="7" id="KW-0732">Signal</keyword>
<keyword evidence="5 6" id="KW-0408">Iron</keyword>
<comment type="caution">
    <text evidence="9">The sequence shown here is derived from an EMBL/GenBank/DDBJ whole genome shotgun (WGS) entry which is preliminary data.</text>
</comment>
<dbReference type="EMBL" id="BPFB01000017">
    <property type="protein sequence ID" value="GIU46601.1"/>
    <property type="molecule type" value="Genomic_DNA"/>
</dbReference>
<evidence type="ECO:0000259" key="8">
    <source>
        <dbReference type="PROSITE" id="PS51007"/>
    </source>
</evidence>
<evidence type="ECO:0000256" key="6">
    <source>
        <dbReference type="PROSITE-ProRule" id="PRU00433"/>
    </source>
</evidence>
<dbReference type="SUPFAM" id="SSF46626">
    <property type="entry name" value="Cytochrome c"/>
    <property type="match status" value="2"/>
</dbReference>
<keyword evidence="3 6" id="KW-0479">Metal-binding</keyword>
<evidence type="ECO:0000256" key="4">
    <source>
        <dbReference type="ARBA" id="ARBA00022982"/>
    </source>
</evidence>
<feature type="signal peptide" evidence="7">
    <location>
        <begin position="1"/>
        <end position="27"/>
    </location>
</feature>
<feature type="chain" id="PRO_5047007864" evidence="7">
    <location>
        <begin position="28"/>
        <end position="219"/>
    </location>
</feature>
<dbReference type="PRINTS" id="PR00604">
    <property type="entry name" value="CYTCHRMECIAB"/>
</dbReference>
<dbReference type="InterPro" id="IPR036909">
    <property type="entry name" value="Cyt_c-like_dom_sf"/>
</dbReference>
<dbReference type="InterPro" id="IPR002327">
    <property type="entry name" value="Cyt_c_1A/1B"/>
</dbReference>
<keyword evidence="2 6" id="KW-0349">Heme</keyword>
<dbReference type="InterPro" id="IPR009056">
    <property type="entry name" value="Cyt_c-like_dom"/>
</dbReference>
<evidence type="ECO:0000256" key="5">
    <source>
        <dbReference type="ARBA" id="ARBA00023004"/>
    </source>
</evidence>
<dbReference type="PANTHER" id="PTHR11961">
    <property type="entry name" value="CYTOCHROME C"/>
    <property type="match status" value="1"/>
</dbReference>
<evidence type="ECO:0000313" key="10">
    <source>
        <dbReference type="Proteomes" id="UP000761574"/>
    </source>
</evidence>
<sequence>MNKLKLFERVFPLSFCLFILISLPASANEALILAGGQQAMVCKSCHQMTPNGVTLVGPPLWGLAEREIASINSFNYSDGLKQYEGKWNAQRLDAFLASPSEFAPGTKMTFPGIKDPGTRAAIIAWLATQNPVPPNWLTPAAQLPVKSAGDGILLPGENMELVAAVCSSCHSLHLVAQQGLSKASWDETLQWMVDEQGMNELTAEDHEAILIYLSTYYGL</sequence>
<organism evidence="9 10">
    <name type="scientific">Shewanella algidipiscicola</name>
    <dbReference type="NCBI Taxonomy" id="614070"/>
    <lineage>
        <taxon>Bacteria</taxon>
        <taxon>Pseudomonadati</taxon>
        <taxon>Pseudomonadota</taxon>
        <taxon>Gammaproteobacteria</taxon>
        <taxon>Alteromonadales</taxon>
        <taxon>Shewanellaceae</taxon>
        <taxon>Shewanella</taxon>
    </lineage>
</organism>
<protein>
    <submittedName>
        <fullName evidence="9">Cytochrome c</fullName>
    </submittedName>
</protein>
<dbReference type="PROSITE" id="PS51007">
    <property type="entry name" value="CYTC"/>
    <property type="match status" value="1"/>
</dbReference>
<gene>
    <name evidence="9" type="ORF">TUM4630_17500</name>
</gene>
<dbReference type="Proteomes" id="UP000761574">
    <property type="component" value="Unassembled WGS sequence"/>
</dbReference>
<evidence type="ECO:0000313" key="9">
    <source>
        <dbReference type="EMBL" id="GIU46601.1"/>
    </source>
</evidence>
<accession>A0ABQ4PHM5</accession>
<keyword evidence="10" id="KW-1185">Reference proteome</keyword>
<reference evidence="9 10" key="1">
    <citation type="submission" date="2021-05" db="EMBL/GenBank/DDBJ databases">
        <title>Molecular characterization for Shewanella algae harboring chromosomal blaOXA-55-like strains isolated from clinical and environment sample.</title>
        <authorList>
            <person name="Ohama Y."/>
            <person name="Aoki K."/>
            <person name="Harada S."/>
            <person name="Moriya K."/>
            <person name="Ishii Y."/>
            <person name="Tateda K."/>
        </authorList>
    </citation>
    <scope>NUCLEOTIDE SEQUENCE [LARGE SCALE GENOMIC DNA]</scope>
    <source>
        <strain evidence="9 10">LMG 23746</strain>
    </source>
</reference>
<dbReference type="Gene3D" id="1.10.760.10">
    <property type="entry name" value="Cytochrome c-like domain"/>
    <property type="match status" value="2"/>
</dbReference>
<proteinExistence type="predicted"/>
<dbReference type="RefSeq" id="WP_110456665.1">
    <property type="nucleotide sequence ID" value="NZ_BPFB01000017.1"/>
</dbReference>
<name>A0ABQ4PHM5_9GAMM</name>
<evidence type="ECO:0000256" key="3">
    <source>
        <dbReference type="ARBA" id="ARBA00022723"/>
    </source>
</evidence>